<evidence type="ECO:0000313" key="2">
    <source>
        <dbReference type="EMBL" id="EMC91993.1"/>
    </source>
</evidence>
<dbReference type="RefSeq" id="XP_007681322.1">
    <property type="nucleotide sequence ID" value="XM_007683132.1"/>
</dbReference>
<gene>
    <name evidence="2" type="ORF">BAUCODRAFT_570736</name>
</gene>
<name>M2MKY9_BAUPA</name>
<proteinExistence type="predicted"/>
<dbReference type="HOGENOM" id="CLU_1510311_0_0_1"/>
<evidence type="ECO:0000313" key="3">
    <source>
        <dbReference type="Proteomes" id="UP000011761"/>
    </source>
</evidence>
<evidence type="ECO:0000256" key="1">
    <source>
        <dbReference type="SAM" id="MobiDB-lite"/>
    </source>
</evidence>
<dbReference type="AlphaFoldDB" id="M2MKY9"/>
<protein>
    <submittedName>
        <fullName evidence="2">Uncharacterized protein</fullName>
    </submittedName>
</protein>
<accession>M2MKY9</accession>
<feature type="region of interest" description="Disordered" evidence="1">
    <location>
        <begin position="126"/>
        <end position="178"/>
    </location>
</feature>
<dbReference type="GeneID" id="19115625"/>
<dbReference type="EMBL" id="KB445563">
    <property type="protein sequence ID" value="EMC91993.1"/>
    <property type="molecule type" value="Genomic_DNA"/>
</dbReference>
<organism evidence="2 3">
    <name type="scientific">Baudoinia panamericana (strain UAMH 10762)</name>
    <name type="common">Angels' share fungus</name>
    <name type="synonym">Baudoinia compniacensis (strain UAMH 10762)</name>
    <dbReference type="NCBI Taxonomy" id="717646"/>
    <lineage>
        <taxon>Eukaryota</taxon>
        <taxon>Fungi</taxon>
        <taxon>Dikarya</taxon>
        <taxon>Ascomycota</taxon>
        <taxon>Pezizomycotina</taxon>
        <taxon>Dothideomycetes</taxon>
        <taxon>Dothideomycetidae</taxon>
        <taxon>Mycosphaerellales</taxon>
        <taxon>Teratosphaeriaceae</taxon>
        <taxon>Baudoinia</taxon>
    </lineage>
</organism>
<keyword evidence="3" id="KW-1185">Reference proteome</keyword>
<dbReference type="KEGG" id="bcom:BAUCODRAFT_570736"/>
<sequence length="178" mass="19860">MACIALVELRQRRNARSLQATAELVYTELMIFDNETTAIGALKVMIDAGHRYHNLERRLGYGIAFLLGTSIPETSWIRLPKDGKHFLTVIERLRSAQVLELSAKYAGLRKRVVDWFLDHARRESEREPAGAGSSVASIEPNQTQTADAVNDAEQSLSDNGWWEDFVTSPSDLDGLSAD</sequence>
<dbReference type="Proteomes" id="UP000011761">
    <property type="component" value="Unassembled WGS sequence"/>
</dbReference>
<feature type="compositionally biased region" description="Polar residues" evidence="1">
    <location>
        <begin position="134"/>
        <end position="158"/>
    </location>
</feature>
<reference evidence="2 3" key="1">
    <citation type="journal article" date="2012" name="PLoS Pathog.">
        <title>Diverse lifestyles and strategies of plant pathogenesis encoded in the genomes of eighteen Dothideomycetes fungi.</title>
        <authorList>
            <person name="Ohm R.A."/>
            <person name="Feau N."/>
            <person name="Henrissat B."/>
            <person name="Schoch C.L."/>
            <person name="Horwitz B.A."/>
            <person name="Barry K.W."/>
            <person name="Condon B.J."/>
            <person name="Copeland A.C."/>
            <person name="Dhillon B."/>
            <person name="Glaser F."/>
            <person name="Hesse C.N."/>
            <person name="Kosti I."/>
            <person name="LaButti K."/>
            <person name="Lindquist E.A."/>
            <person name="Lucas S."/>
            <person name="Salamov A.A."/>
            <person name="Bradshaw R.E."/>
            <person name="Ciuffetti L."/>
            <person name="Hamelin R.C."/>
            <person name="Kema G.H.J."/>
            <person name="Lawrence C."/>
            <person name="Scott J.A."/>
            <person name="Spatafora J.W."/>
            <person name="Turgeon B.G."/>
            <person name="de Wit P.J.G.M."/>
            <person name="Zhong S."/>
            <person name="Goodwin S.B."/>
            <person name="Grigoriev I.V."/>
        </authorList>
    </citation>
    <scope>NUCLEOTIDE SEQUENCE [LARGE SCALE GENOMIC DNA]</scope>
    <source>
        <strain evidence="2 3">UAMH 10762</strain>
    </source>
</reference>